<comment type="caution">
    <text evidence="1">The sequence shown here is derived from an EMBL/GenBank/DDBJ whole genome shotgun (WGS) entry which is preliminary data.</text>
</comment>
<dbReference type="Proteomes" id="UP000248706">
    <property type="component" value="Unassembled WGS sequence"/>
</dbReference>
<sequence length="83" mass="9004">MALIPLTAAFREDFVVQLVPVEDSDTIATVAQKVAAHAVGLRVAPRQSPMQVIFQGKVLDPEKKVADVPLSPMDFVEVRYADG</sequence>
<dbReference type="GO" id="GO:0004497">
    <property type="term" value="F:monooxygenase activity"/>
    <property type="evidence" value="ECO:0007669"/>
    <property type="project" value="UniProtKB-KW"/>
</dbReference>
<proteinExistence type="predicted"/>
<reference evidence="1 2" key="1">
    <citation type="submission" date="2016-08" db="EMBL/GenBank/DDBJ databases">
        <title>Analysis of Carbohydrate Active Enzymes in Thermogemmatispora T81 Reveals Carbohydrate Degradation Ability.</title>
        <authorList>
            <person name="Tomazini A."/>
            <person name="Lal S."/>
            <person name="Stott M."/>
            <person name="Henrissat B."/>
            <person name="Polikarpov I."/>
            <person name="Sparling R."/>
            <person name="Levin D.B."/>
        </authorList>
    </citation>
    <scope>NUCLEOTIDE SEQUENCE [LARGE SCALE GENOMIC DNA]</scope>
    <source>
        <strain evidence="1 2">T81</strain>
    </source>
</reference>
<keyword evidence="1" id="KW-0503">Monooxygenase</keyword>
<dbReference type="InterPro" id="IPR036713">
    <property type="entry name" value="TmoB-like_sf"/>
</dbReference>
<keyword evidence="1" id="KW-0560">Oxidoreductase</keyword>
<accession>A0A328VDT1</accession>
<dbReference type="SUPFAM" id="SSF110814">
    <property type="entry name" value="TmoB-like"/>
    <property type="match status" value="1"/>
</dbReference>
<dbReference type="RefSeq" id="WP_112425827.1">
    <property type="nucleotide sequence ID" value="NZ_MCIF01000002.1"/>
</dbReference>
<gene>
    <name evidence="1" type="ORF">A4R35_01315</name>
</gene>
<dbReference type="Gene3D" id="3.10.20.270">
    <property type="entry name" value="TmoB-like"/>
    <property type="match status" value="1"/>
</dbReference>
<dbReference type="InterPro" id="IPR009355">
    <property type="entry name" value="Toluene_mOase_B"/>
</dbReference>
<organism evidence="1 2">
    <name type="scientific">Thermogemmatispora tikiterensis</name>
    <dbReference type="NCBI Taxonomy" id="1825093"/>
    <lineage>
        <taxon>Bacteria</taxon>
        <taxon>Bacillati</taxon>
        <taxon>Chloroflexota</taxon>
        <taxon>Ktedonobacteria</taxon>
        <taxon>Thermogemmatisporales</taxon>
        <taxon>Thermogemmatisporaceae</taxon>
        <taxon>Thermogemmatispora</taxon>
    </lineage>
</organism>
<dbReference type="Pfam" id="PF06234">
    <property type="entry name" value="TmoB"/>
    <property type="match status" value="1"/>
</dbReference>
<dbReference type="AlphaFoldDB" id="A0A328VDT1"/>
<protein>
    <submittedName>
        <fullName evidence="1">Toluene monooxygenase</fullName>
    </submittedName>
</protein>
<name>A0A328VDT1_9CHLR</name>
<keyword evidence="2" id="KW-1185">Reference proteome</keyword>
<evidence type="ECO:0000313" key="2">
    <source>
        <dbReference type="Proteomes" id="UP000248706"/>
    </source>
</evidence>
<dbReference type="EMBL" id="MCIF01000002">
    <property type="protein sequence ID" value="RAQ94152.1"/>
    <property type="molecule type" value="Genomic_DNA"/>
</dbReference>
<dbReference type="OrthoDB" id="3478662at2"/>
<evidence type="ECO:0000313" key="1">
    <source>
        <dbReference type="EMBL" id="RAQ94152.1"/>
    </source>
</evidence>